<dbReference type="Proteomes" id="UP001145742">
    <property type="component" value="Unassembled WGS sequence"/>
</dbReference>
<evidence type="ECO:0000256" key="1">
    <source>
        <dbReference type="SAM" id="Coils"/>
    </source>
</evidence>
<evidence type="ECO:0000313" key="3">
    <source>
        <dbReference type="EMBL" id="KAJ7426875.1"/>
    </source>
</evidence>
<feature type="compositionally biased region" description="Basic and acidic residues" evidence="2">
    <location>
        <begin position="191"/>
        <end position="205"/>
    </location>
</feature>
<accession>A0ABQ9DXE9</accession>
<dbReference type="EMBL" id="WHWB01032129">
    <property type="protein sequence ID" value="KAJ7426875.1"/>
    <property type="molecule type" value="Genomic_DNA"/>
</dbReference>
<evidence type="ECO:0000313" key="4">
    <source>
        <dbReference type="Proteomes" id="UP001145742"/>
    </source>
</evidence>
<organism evidence="3 4">
    <name type="scientific">Willisornis vidua</name>
    <name type="common">Xingu scale-backed antbird</name>
    <dbReference type="NCBI Taxonomy" id="1566151"/>
    <lineage>
        <taxon>Eukaryota</taxon>
        <taxon>Metazoa</taxon>
        <taxon>Chordata</taxon>
        <taxon>Craniata</taxon>
        <taxon>Vertebrata</taxon>
        <taxon>Euteleostomi</taxon>
        <taxon>Archelosauria</taxon>
        <taxon>Archosauria</taxon>
        <taxon>Dinosauria</taxon>
        <taxon>Saurischia</taxon>
        <taxon>Theropoda</taxon>
        <taxon>Coelurosauria</taxon>
        <taxon>Aves</taxon>
        <taxon>Neognathae</taxon>
        <taxon>Neoaves</taxon>
        <taxon>Telluraves</taxon>
        <taxon>Australaves</taxon>
        <taxon>Passeriformes</taxon>
        <taxon>Thamnophilidae</taxon>
        <taxon>Willisornis</taxon>
    </lineage>
</organism>
<gene>
    <name evidence="3" type="ORF">WISP_11686</name>
</gene>
<comment type="caution">
    <text evidence="3">The sequence shown here is derived from an EMBL/GenBank/DDBJ whole genome shotgun (WGS) entry which is preliminary data.</text>
</comment>
<reference evidence="3" key="1">
    <citation type="submission" date="2019-10" db="EMBL/GenBank/DDBJ databases">
        <authorList>
            <person name="Soares A.E.R."/>
            <person name="Aleixo A."/>
            <person name="Schneider P."/>
            <person name="Miyaki C.Y."/>
            <person name="Schneider M.P."/>
            <person name="Mello C."/>
            <person name="Vasconcelos A.T.R."/>
        </authorList>
    </citation>
    <scope>NUCLEOTIDE SEQUENCE</scope>
    <source>
        <tissue evidence="3">Muscle</tissue>
    </source>
</reference>
<keyword evidence="4" id="KW-1185">Reference proteome</keyword>
<name>A0ABQ9DXE9_9PASS</name>
<feature type="coiled-coil region" evidence="1">
    <location>
        <begin position="22"/>
        <end position="49"/>
    </location>
</feature>
<feature type="compositionally biased region" description="Acidic residues" evidence="2">
    <location>
        <begin position="135"/>
        <end position="147"/>
    </location>
</feature>
<keyword evidence="1" id="KW-0175">Coiled coil</keyword>
<protein>
    <submittedName>
        <fullName evidence="3">Uncharacterized protein</fullName>
    </submittedName>
</protein>
<sequence length="205" mass="23144">MSSLRFASRMRWVSTEPAPNVTLEQQVSVKALEEEIDLLKRELALQDMLANRSFVPHSPLTGAQRAAIKSQIHKYLRGAIKDIEIVNVRQVQEVFKQFKVIVSQQQEEVEAKLRSKYTLIDKEEFPAGSGSWSDFDSEEEKEEEEEEKKEKKKDQEGVVGVGGEDVHLLQAVEKLQAEALEAGAPSPSPAPDEKKEDNKSDEQIK</sequence>
<feature type="region of interest" description="Disordered" evidence="2">
    <location>
        <begin position="126"/>
        <end position="205"/>
    </location>
</feature>
<proteinExistence type="predicted"/>
<evidence type="ECO:0000256" key="2">
    <source>
        <dbReference type="SAM" id="MobiDB-lite"/>
    </source>
</evidence>